<dbReference type="GO" id="GO:0003743">
    <property type="term" value="F:translation initiation factor activity"/>
    <property type="evidence" value="ECO:0007669"/>
    <property type="project" value="UniProtKB-KW"/>
</dbReference>
<dbReference type="Pfam" id="PF00270">
    <property type="entry name" value="DEAD"/>
    <property type="match status" value="1"/>
</dbReference>
<dbReference type="PANTHER" id="PTHR24031">
    <property type="entry name" value="RNA HELICASE"/>
    <property type="match status" value="1"/>
</dbReference>
<dbReference type="InterPro" id="IPR000629">
    <property type="entry name" value="RNA-helicase_DEAD-box_CS"/>
</dbReference>
<dbReference type="EC" id="3.6.4.13" evidence="12"/>
<evidence type="ECO:0000256" key="14">
    <source>
        <dbReference type="SAM" id="MobiDB-lite"/>
    </source>
</evidence>
<dbReference type="SMART" id="SM00490">
    <property type="entry name" value="HELICc"/>
    <property type="match status" value="1"/>
</dbReference>
<feature type="compositionally biased region" description="Basic and acidic residues" evidence="14">
    <location>
        <begin position="294"/>
        <end position="304"/>
    </location>
</feature>
<dbReference type="InterPro" id="IPR001650">
    <property type="entry name" value="Helicase_C-like"/>
</dbReference>
<comment type="similarity">
    <text evidence="8">Belongs to the DEAD box helicase family. eIF4A subfamily.</text>
</comment>
<evidence type="ECO:0000256" key="7">
    <source>
        <dbReference type="ARBA" id="ARBA00022917"/>
    </source>
</evidence>
<feature type="domain" description="DEAD-box RNA helicase Q" evidence="17">
    <location>
        <begin position="164"/>
        <end position="192"/>
    </location>
</feature>
<feature type="region of interest" description="Disordered" evidence="14">
    <location>
        <begin position="1"/>
        <end position="49"/>
    </location>
</feature>
<reference evidence="18" key="1">
    <citation type="submission" date="2018-09" db="EMBL/GenBank/DDBJ databases">
        <title>whole genome sequence of T. equiperdum IVM-t1 strain.</title>
        <authorList>
            <person name="Suganuma K."/>
        </authorList>
    </citation>
    <scope>NUCLEOTIDE SEQUENCE [LARGE SCALE GENOMIC DNA]</scope>
    <source>
        <strain evidence="18">IVM-t1</strain>
    </source>
</reference>
<dbReference type="CDD" id="cd18787">
    <property type="entry name" value="SF2_C_DEAD"/>
    <property type="match status" value="1"/>
</dbReference>
<dbReference type="EMBL" id="QSBY01000010">
    <property type="protein sequence ID" value="RHW69734.1"/>
    <property type="molecule type" value="Genomic_DNA"/>
</dbReference>
<sequence length="879" mass="97605">MSLKKKTLKQRLRKNEMRQRQKVSKDVRKRVRAGRRQCNRFDDIESGSRPLQELVEEIAAGSAAPTREVALDPRSLTDLLLQTSASLSNTNSGGKTAAKPNVGRGNSESDGKPRLVLPEAPLPEDHPLALPEVQLGEDELGGGKDTNSVPGGKNQYRHHGDPYVFWERVGLHPLLLKALRTMRFTHPTPVQEEVLPSVLSQNVDGRAVGGKEKITPGKGKSGGRGWEKDVIISAETGSGKTLAFAIPILQHVLTNVLVNEVTQGPDGKIGNEETANAAKGKEGKGKKTKGGGKSIERGKSESSKKSRKRLREEEEEEGEQLTTAPPTTTFKLQGRLMQALIVSPTRELALQISEAMQQLVQHAPQVIVGCVVGGMAPEKQQRVLNRHPHVLICTPGRLWELMQKNEGCYLGHSLSRRLSYVVLDEADKLLQSGRFEELKNLLERIHCEILPAGYVQEREEGAEAGDAELEAGFWDAEKQKFVPFPKDSPTGDDDRKETPQLRTSRKDEPRLIPMPPDPPEGHRVTTFVTSATLSLQTNYVRRDMRAKKTVIRTSNEDTMGKVLQQLEIKPSSAHVFTISPKVDVAAKIHETYLRCPGDSKDLYLYYFLKMYRERSIVFVNAISMLRRLVKLLEVLGIPVAGLHASLQQRQRLKFIDKFRKGEKRVLVATDIASRGLDVEGVRYVVHFQVPRSTDAYIHRCGRTARCGGTGLSLLMVNAQEHVSFTKLMGSLGRSTGDLEVFALQPTIVHQLHAHLKVALQIDKLQKEIDKSRANNNWARRMSREADVDVDDLIDDDADTENKAKEKAIKILRRRLMILAEKDMGTSGGKGSFRSSAQAIGAKQAESKLVERAQLQVTQKPKKGSKVVKKAGAQKNTEKE</sequence>
<feature type="compositionally biased region" description="Basic residues" evidence="14">
    <location>
        <begin position="1"/>
        <end position="12"/>
    </location>
</feature>
<feature type="coiled-coil region" evidence="13">
    <location>
        <begin position="761"/>
        <end position="821"/>
    </location>
</feature>
<keyword evidence="3 12" id="KW-0378">Hydrolase</keyword>
<comment type="catalytic activity">
    <reaction evidence="12">
        <text>ATP + H2O = ADP + phosphate + H(+)</text>
        <dbReference type="Rhea" id="RHEA:13065"/>
        <dbReference type="ChEBI" id="CHEBI:15377"/>
        <dbReference type="ChEBI" id="CHEBI:15378"/>
        <dbReference type="ChEBI" id="CHEBI:30616"/>
        <dbReference type="ChEBI" id="CHEBI:43474"/>
        <dbReference type="ChEBI" id="CHEBI:456216"/>
        <dbReference type="EC" id="3.6.4.13"/>
    </reaction>
</comment>
<evidence type="ECO:0000256" key="4">
    <source>
        <dbReference type="ARBA" id="ARBA00022806"/>
    </source>
</evidence>
<organism evidence="18">
    <name type="scientific">Trypanosoma brucei equiperdum</name>
    <dbReference type="NCBI Taxonomy" id="630700"/>
    <lineage>
        <taxon>Eukaryota</taxon>
        <taxon>Discoba</taxon>
        <taxon>Euglenozoa</taxon>
        <taxon>Kinetoplastea</taxon>
        <taxon>Metakinetoplastina</taxon>
        <taxon>Trypanosomatida</taxon>
        <taxon>Trypanosomatidae</taxon>
        <taxon>Trypanosoma</taxon>
    </lineage>
</organism>
<feature type="region of interest" description="Disordered" evidence="14">
    <location>
        <begin position="854"/>
        <end position="879"/>
    </location>
</feature>
<feature type="compositionally biased region" description="Basic and acidic residues" evidence="14">
    <location>
        <begin position="13"/>
        <end position="26"/>
    </location>
</feature>
<keyword evidence="7" id="KW-0648">Protein biosynthesis</keyword>
<evidence type="ECO:0000256" key="13">
    <source>
        <dbReference type="SAM" id="Coils"/>
    </source>
</evidence>
<keyword evidence="5 12" id="KW-0067">ATP-binding</keyword>
<feature type="domain" description="Helicase C-terminal" evidence="16">
    <location>
        <begin position="603"/>
        <end position="749"/>
    </location>
</feature>
<feature type="compositionally biased region" description="Low complexity" evidence="14">
    <location>
        <begin position="869"/>
        <end position="879"/>
    </location>
</feature>
<feature type="region of interest" description="Disordered" evidence="14">
    <location>
        <begin position="262"/>
        <end position="329"/>
    </location>
</feature>
<dbReference type="InterPro" id="IPR014001">
    <property type="entry name" value="Helicase_ATP-bd"/>
</dbReference>
<evidence type="ECO:0000259" key="17">
    <source>
        <dbReference type="PROSITE" id="PS51195"/>
    </source>
</evidence>
<feature type="short sequence motif" description="Q motif" evidence="11">
    <location>
        <begin position="164"/>
        <end position="192"/>
    </location>
</feature>
<comment type="function">
    <text evidence="12">RNA helicase.</text>
</comment>
<dbReference type="Proteomes" id="UP000266743">
    <property type="component" value="Chromosome 10"/>
</dbReference>
<evidence type="ECO:0000256" key="3">
    <source>
        <dbReference type="ARBA" id="ARBA00022801"/>
    </source>
</evidence>
<comment type="domain">
    <text evidence="12">The Q motif is unique to and characteristic of the DEAD box family of RNA helicases and controls ATP binding and hydrolysis.</text>
</comment>
<comment type="subunit">
    <text evidence="10">eIF4F is a multi-subunit complex, the composition of which varies with external and internal environmental conditions. It is composed of at least EIF4A, EIF4E and EIF4G.</text>
</comment>
<feature type="compositionally biased region" description="Basic residues" evidence="14">
    <location>
        <begin position="859"/>
        <end position="868"/>
    </location>
</feature>
<keyword evidence="4 12" id="KW-0347">Helicase</keyword>
<evidence type="ECO:0000313" key="18">
    <source>
        <dbReference type="EMBL" id="RHW69734.1"/>
    </source>
</evidence>
<dbReference type="InterPro" id="IPR027417">
    <property type="entry name" value="P-loop_NTPase"/>
</dbReference>
<feature type="compositionally biased region" description="Basic residues" evidence="14">
    <location>
        <begin position="27"/>
        <end position="38"/>
    </location>
</feature>
<dbReference type="GO" id="GO:0003723">
    <property type="term" value="F:RNA binding"/>
    <property type="evidence" value="ECO:0007669"/>
    <property type="project" value="UniProtKB-UniRule"/>
</dbReference>
<comment type="function">
    <text evidence="9">ATP-dependent RNA helicase which is a subunit of the eIF4F complex involved in cap recognition and is required for mRNA binding to ribosome. In the current model of translation initiation, eIF4A unwinds RNA secondary structures in the 5'-UTR of mRNAs which is necessary to allow efficient binding of the small ribosomal subunit, and subsequent scanning for the initiator codon.</text>
</comment>
<keyword evidence="6 12" id="KW-0694">RNA-binding</keyword>
<evidence type="ECO:0000256" key="1">
    <source>
        <dbReference type="ARBA" id="ARBA00022540"/>
    </source>
</evidence>
<keyword evidence="2 12" id="KW-0547">Nucleotide-binding</keyword>
<dbReference type="PROSITE" id="PS51195">
    <property type="entry name" value="Q_MOTIF"/>
    <property type="match status" value="1"/>
</dbReference>
<evidence type="ECO:0000256" key="12">
    <source>
        <dbReference type="RuleBase" id="RU365068"/>
    </source>
</evidence>
<dbReference type="GO" id="GO:0005524">
    <property type="term" value="F:ATP binding"/>
    <property type="evidence" value="ECO:0007669"/>
    <property type="project" value="UniProtKB-UniRule"/>
</dbReference>
<comment type="caution">
    <text evidence="18">The sequence shown here is derived from an EMBL/GenBank/DDBJ whole genome shotgun (WGS) entry which is preliminary data.</text>
</comment>
<evidence type="ECO:0000256" key="5">
    <source>
        <dbReference type="ARBA" id="ARBA00022840"/>
    </source>
</evidence>
<dbReference type="PROSITE" id="PS51194">
    <property type="entry name" value="HELICASE_CTER"/>
    <property type="match status" value="1"/>
</dbReference>
<dbReference type="InterPro" id="IPR014014">
    <property type="entry name" value="RNA_helicase_DEAD_Q_motif"/>
</dbReference>
<evidence type="ECO:0000256" key="11">
    <source>
        <dbReference type="PROSITE-ProRule" id="PRU00552"/>
    </source>
</evidence>
<evidence type="ECO:0000259" key="16">
    <source>
        <dbReference type="PROSITE" id="PS51194"/>
    </source>
</evidence>
<gene>
    <name evidence="18" type="ORF">DPX39_100105000</name>
</gene>
<evidence type="ECO:0000256" key="10">
    <source>
        <dbReference type="ARBA" id="ARBA00025917"/>
    </source>
</evidence>
<keyword evidence="1" id="KW-0396">Initiation factor</keyword>
<evidence type="ECO:0000256" key="2">
    <source>
        <dbReference type="ARBA" id="ARBA00022741"/>
    </source>
</evidence>
<evidence type="ECO:0000259" key="15">
    <source>
        <dbReference type="PROSITE" id="PS51192"/>
    </source>
</evidence>
<dbReference type="PROSITE" id="PS00039">
    <property type="entry name" value="DEAD_ATP_HELICASE"/>
    <property type="match status" value="1"/>
</dbReference>
<feature type="domain" description="Helicase ATP-binding" evidence="15">
    <location>
        <begin position="221"/>
        <end position="472"/>
    </location>
</feature>
<feature type="compositionally biased region" description="Basic and acidic residues" evidence="14">
    <location>
        <begin position="492"/>
        <end position="510"/>
    </location>
</feature>
<evidence type="ECO:0000256" key="6">
    <source>
        <dbReference type="ARBA" id="ARBA00022884"/>
    </source>
</evidence>
<dbReference type="GO" id="GO:0003724">
    <property type="term" value="F:RNA helicase activity"/>
    <property type="evidence" value="ECO:0007669"/>
    <property type="project" value="UniProtKB-EC"/>
</dbReference>
<dbReference type="GO" id="GO:0016787">
    <property type="term" value="F:hydrolase activity"/>
    <property type="evidence" value="ECO:0007669"/>
    <property type="project" value="UniProtKB-KW"/>
</dbReference>
<dbReference type="InterPro" id="IPR011545">
    <property type="entry name" value="DEAD/DEAH_box_helicase_dom"/>
</dbReference>
<dbReference type="SMART" id="SM00487">
    <property type="entry name" value="DEXDc"/>
    <property type="match status" value="1"/>
</dbReference>
<dbReference type="SUPFAM" id="SSF52540">
    <property type="entry name" value="P-loop containing nucleoside triphosphate hydrolases"/>
    <property type="match status" value="2"/>
</dbReference>
<dbReference type="AlphaFoldDB" id="A0A3L6KZF4"/>
<dbReference type="Pfam" id="PF00271">
    <property type="entry name" value="Helicase_C"/>
    <property type="match status" value="1"/>
</dbReference>
<dbReference type="Gene3D" id="3.40.50.300">
    <property type="entry name" value="P-loop containing nucleotide triphosphate hydrolases"/>
    <property type="match status" value="2"/>
</dbReference>
<protein>
    <recommendedName>
        <fullName evidence="12">ATP-dependent RNA helicase</fullName>
        <ecNumber evidence="12">3.6.4.13</ecNumber>
    </recommendedName>
</protein>
<accession>A0A3L6KZF4</accession>
<feature type="region of interest" description="Disordered" evidence="14">
    <location>
        <begin position="86"/>
        <end position="157"/>
    </location>
</feature>
<feature type="region of interest" description="Disordered" evidence="14">
    <location>
        <begin position="481"/>
        <end position="522"/>
    </location>
</feature>
<evidence type="ECO:0000256" key="9">
    <source>
        <dbReference type="ARBA" id="ARBA00024769"/>
    </source>
</evidence>
<evidence type="ECO:0000256" key="8">
    <source>
        <dbReference type="ARBA" id="ARBA00024352"/>
    </source>
</evidence>
<feature type="compositionally biased region" description="Polar residues" evidence="14">
    <location>
        <begin position="320"/>
        <end position="329"/>
    </location>
</feature>
<keyword evidence="13" id="KW-0175">Coiled coil</keyword>
<proteinExistence type="inferred from homology"/>
<name>A0A3L6KZF4_9TRYP</name>
<dbReference type="PROSITE" id="PS51192">
    <property type="entry name" value="HELICASE_ATP_BIND_1"/>
    <property type="match status" value="1"/>
</dbReference>